<evidence type="ECO:0000256" key="6">
    <source>
        <dbReference type="ARBA" id="ARBA00022989"/>
    </source>
</evidence>
<name>A0A820GXN5_9BILA</name>
<dbReference type="AlphaFoldDB" id="A0A820GXN5"/>
<dbReference type="Proteomes" id="UP000663844">
    <property type="component" value="Unassembled WGS sequence"/>
</dbReference>
<feature type="non-terminal residue" evidence="11">
    <location>
        <position position="1"/>
    </location>
</feature>
<feature type="domain" description="SLC41A/MgtE integral membrane" evidence="10">
    <location>
        <begin position="43"/>
        <end position="145"/>
    </location>
</feature>
<dbReference type="GO" id="GO:0005886">
    <property type="term" value="C:plasma membrane"/>
    <property type="evidence" value="ECO:0007669"/>
    <property type="project" value="TreeGrafter"/>
</dbReference>
<feature type="transmembrane region" description="Helical" evidence="9">
    <location>
        <begin position="99"/>
        <end position="121"/>
    </location>
</feature>
<dbReference type="EMBL" id="CAJOAZ010014769">
    <property type="protein sequence ID" value="CAF4284606.1"/>
    <property type="molecule type" value="Genomic_DNA"/>
</dbReference>
<proteinExistence type="inferred from homology"/>
<evidence type="ECO:0000259" key="10">
    <source>
        <dbReference type="Pfam" id="PF01769"/>
    </source>
</evidence>
<comment type="caution">
    <text evidence="11">The sequence shown here is derived from an EMBL/GenBank/DDBJ whole genome shotgun (WGS) entry which is preliminary data.</text>
</comment>
<keyword evidence="4 9" id="KW-0812">Transmembrane</keyword>
<evidence type="ECO:0000256" key="2">
    <source>
        <dbReference type="ARBA" id="ARBA00009749"/>
    </source>
</evidence>
<evidence type="ECO:0000256" key="4">
    <source>
        <dbReference type="ARBA" id="ARBA00022692"/>
    </source>
</evidence>
<evidence type="ECO:0000256" key="7">
    <source>
        <dbReference type="ARBA" id="ARBA00023065"/>
    </source>
</evidence>
<evidence type="ECO:0000313" key="11">
    <source>
        <dbReference type="EMBL" id="CAF4284606.1"/>
    </source>
</evidence>
<keyword evidence="8 9" id="KW-0472">Membrane</keyword>
<accession>A0A820GXN5</accession>
<dbReference type="Gene3D" id="1.10.357.20">
    <property type="entry name" value="SLC41 divalent cation transporters, integral membrane domain"/>
    <property type="match status" value="2"/>
</dbReference>
<dbReference type="InterPro" id="IPR036739">
    <property type="entry name" value="SLC41_membr_dom_sf"/>
</dbReference>
<dbReference type="InterPro" id="IPR006667">
    <property type="entry name" value="SLC41_membr_dom"/>
</dbReference>
<evidence type="ECO:0000256" key="5">
    <source>
        <dbReference type="ARBA" id="ARBA00022842"/>
    </source>
</evidence>
<dbReference type="InterPro" id="IPR045349">
    <property type="entry name" value="SLC41A1-3"/>
</dbReference>
<keyword evidence="7" id="KW-0406">Ion transport</keyword>
<keyword evidence="3" id="KW-0813">Transport</keyword>
<feature type="transmembrane region" description="Helical" evidence="9">
    <location>
        <begin position="133"/>
        <end position="153"/>
    </location>
</feature>
<keyword evidence="6 9" id="KW-1133">Transmembrane helix</keyword>
<sequence>MIFVIVISHKCKINPDNMVTPIAVSLSDLTTLGILFLLEMNTGNLVAVQASRLSTTLHQQSKPGEFQDITQYHASKFFPNSYKIFCSTTTDQTQLSINCFHIIAALIQVIILLYITQWMIIFVWRHERDPDNIYIPYLTVIGDIYLFLSRCTYQKKKK</sequence>
<dbReference type="SUPFAM" id="SSF161093">
    <property type="entry name" value="MgtE membrane domain-like"/>
    <property type="match status" value="2"/>
</dbReference>
<comment type="similarity">
    <text evidence="2">Belongs to the SLC41A transporter family.</text>
</comment>
<dbReference type="PANTHER" id="PTHR16228:SF7">
    <property type="entry name" value="SLC41A_MGTE INTEGRAL MEMBRANE DOMAIN-CONTAINING PROTEIN"/>
    <property type="match status" value="1"/>
</dbReference>
<gene>
    <name evidence="11" type="ORF">OXD698_LOCUS45253</name>
</gene>
<evidence type="ECO:0000313" key="12">
    <source>
        <dbReference type="Proteomes" id="UP000663844"/>
    </source>
</evidence>
<dbReference type="Pfam" id="PF01769">
    <property type="entry name" value="MgtE"/>
    <property type="match status" value="1"/>
</dbReference>
<comment type="subcellular location">
    <subcellularLocation>
        <location evidence="1">Membrane</location>
        <topology evidence="1">Multi-pass membrane protein</topology>
    </subcellularLocation>
</comment>
<reference evidence="11" key="1">
    <citation type="submission" date="2021-02" db="EMBL/GenBank/DDBJ databases">
        <authorList>
            <person name="Nowell W R."/>
        </authorList>
    </citation>
    <scope>NUCLEOTIDE SEQUENCE</scope>
</reference>
<evidence type="ECO:0000256" key="3">
    <source>
        <dbReference type="ARBA" id="ARBA00022448"/>
    </source>
</evidence>
<protein>
    <recommendedName>
        <fullName evidence="10">SLC41A/MgtE integral membrane domain-containing protein</fullName>
    </recommendedName>
</protein>
<keyword evidence="5" id="KW-0460">Magnesium</keyword>
<evidence type="ECO:0000256" key="1">
    <source>
        <dbReference type="ARBA" id="ARBA00004141"/>
    </source>
</evidence>
<dbReference type="PANTHER" id="PTHR16228">
    <property type="entry name" value="DIVALENT CATION TRANSPORTER SOLUTE CARRIER FAMILY 41"/>
    <property type="match status" value="1"/>
</dbReference>
<dbReference type="GO" id="GO:0008324">
    <property type="term" value="F:monoatomic cation transmembrane transporter activity"/>
    <property type="evidence" value="ECO:0007669"/>
    <property type="project" value="InterPro"/>
</dbReference>
<organism evidence="11 12">
    <name type="scientific">Adineta steineri</name>
    <dbReference type="NCBI Taxonomy" id="433720"/>
    <lineage>
        <taxon>Eukaryota</taxon>
        <taxon>Metazoa</taxon>
        <taxon>Spiralia</taxon>
        <taxon>Gnathifera</taxon>
        <taxon>Rotifera</taxon>
        <taxon>Eurotatoria</taxon>
        <taxon>Bdelloidea</taxon>
        <taxon>Adinetida</taxon>
        <taxon>Adinetidae</taxon>
        <taxon>Adineta</taxon>
    </lineage>
</organism>
<evidence type="ECO:0000256" key="8">
    <source>
        <dbReference type="ARBA" id="ARBA00023136"/>
    </source>
</evidence>
<evidence type="ECO:0000256" key="9">
    <source>
        <dbReference type="SAM" id="Phobius"/>
    </source>
</evidence>